<protein>
    <submittedName>
        <fullName evidence="2">VWFA domain-containing protein</fullName>
    </submittedName>
</protein>
<proteinExistence type="predicted"/>
<evidence type="ECO:0000313" key="1">
    <source>
        <dbReference type="Proteomes" id="UP000035680"/>
    </source>
</evidence>
<keyword evidence="1" id="KW-1185">Reference proteome</keyword>
<accession>A0A0K0FK11</accession>
<reference evidence="1" key="1">
    <citation type="submission" date="2014-07" db="EMBL/GenBank/DDBJ databases">
        <authorList>
            <person name="Martin A.A"/>
            <person name="De Silva N."/>
        </authorList>
    </citation>
    <scope>NUCLEOTIDE SEQUENCE</scope>
</reference>
<organism evidence="1 2">
    <name type="scientific">Strongyloides venezuelensis</name>
    <name type="common">Threadworm</name>
    <dbReference type="NCBI Taxonomy" id="75913"/>
    <lineage>
        <taxon>Eukaryota</taxon>
        <taxon>Metazoa</taxon>
        <taxon>Ecdysozoa</taxon>
        <taxon>Nematoda</taxon>
        <taxon>Chromadorea</taxon>
        <taxon>Rhabditida</taxon>
        <taxon>Tylenchina</taxon>
        <taxon>Panagrolaimomorpha</taxon>
        <taxon>Strongyloidoidea</taxon>
        <taxon>Strongyloididae</taxon>
        <taxon>Strongyloides</taxon>
    </lineage>
</organism>
<dbReference type="Proteomes" id="UP000035680">
    <property type="component" value="Unassembled WGS sequence"/>
</dbReference>
<sequence>MIKIISKYELKDGIDSTVRTIEFIFSLINKIQTNGKKSLSVFCSKNISKRIYDLIRSTDKKKLIKWHNKHNFEKEGNEYIITEIKDLQNIIRFHISIHQTMSFVICEQSLGLHPISRSVANLNSENYPNTNDKEEKLFFLRIGEFEKIIQNLVIKEIPFFQEFIDRNTFFLERAIKLKNGLNKIHIVYLIHLNNKTKTKGKILIFKINNNFLNILSKSFYYKIFTQRNDFIVFLRNITLKAETNKGIYSKNSFTNKTINLVILNEFPIKKLNIKIYECKKNLQNISAYFKEKSIITKPLKDIFECKCSQNKILEDKHCEAITYSNYQQVNIHKKIDETEKKILQLVRVFNEKKEFLTRYLKNHQTLADKHNQILTEFIVNIIVSIDMLQKRYEKDIQNIINSLNNNKEQVIKIVRKNCDKIKDGKILAISNIIEQDQISSKFKNMIKIFSNSLNEKNNKYCTVAANNIDIINTSTKNLQKANVIGRNAGYIITCRNKIDRLTKHFGKSEIALKLKNVLDNLESK</sequence>
<evidence type="ECO:0000313" key="2">
    <source>
        <dbReference type="WBParaSite" id="SVE_0937400.1"/>
    </source>
</evidence>
<name>A0A0K0FK11_STRVS</name>
<reference evidence="2" key="2">
    <citation type="submission" date="2015-08" db="UniProtKB">
        <authorList>
            <consortium name="WormBaseParasite"/>
        </authorList>
    </citation>
    <scope>IDENTIFICATION</scope>
</reference>
<dbReference type="AlphaFoldDB" id="A0A0K0FK11"/>
<dbReference type="WBParaSite" id="SVE_0937400.1">
    <property type="protein sequence ID" value="SVE_0937400.1"/>
    <property type="gene ID" value="SVE_0937400"/>
</dbReference>